<dbReference type="Proteomes" id="UP001420932">
    <property type="component" value="Unassembled WGS sequence"/>
</dbReference>
<keyword evidence="2" id="KW-1185">Reference proteome</keyword>
<proteinExistence type="predicted"/>
<accession>A0AAP0Q2A4</accession>
<gene>
    <name evidence="1" type="ORF">Syun_007332</name>
</gene>
<organism evidence="1 2">
    <name type="scientific">Stephania yunnanensis</name>
    <dbReference type="NCBI Taxonomy" id="152371"/>
    <lineage>
        <taxon>Eukaryota</taxon>
        <taxon>Viridiplantae</taxon>
        <taxon>Streptophyta</taxon>
        <taxon>Embryophyta</taxon>
        <taxon>Tracheophyta</taxon>
        <taxon>Spermatophyta</taxon>
        <taxon>Magnoliopsida</taxon>
        <taxon>Ranunculales</taxon>
        <taxon>Menispermaceae</taxon>
        <taxon>Menispermoideae</taxon>
        <taxon>Cissampelideae</taxon>
        <taxon>Stephania</taxon>
    </lineage>
</organism>
<sequence length="114" mass="12901">MMSYVKVDEKWVSTVISQEVRSKKRMNAEIKGVDEGFRGRSAGSQGVILGEQHDLKNVSTMLVAHHKFMEEDLEEVKLVTQQSSMYLKKELSTMTLGECNTINEELGKLFANSM</sequence>
<evidence type="ECO:0000313" key="1">
    <source>
        <dbReference type="EMBL" id="KAK9160991.1"/>
    </source>
</evidence>
<dbReference type="EMBL" id="JBBNAF010000003">
    <property type="protein sequence ID" value="KAK9160991.1"/>
    <property type="molecule type" value="Genomic_DNA"/>
</dbReference>
<dbReference type="AlphaFoldDB" id="A0AAP0Q2A4"/>
<protein>
    <submittedName>
        <fullName evidence="1">Uncharacterized protein</fullName>
    </submittedName>
</protein>
<comment type="caution">
    <text evidence="1">The sequence shown here is derived from an EMBL/GenBank/DDBJ whole genome shotgun (WGS) entry which is preliminary data.</text>
</comment>
<reference evidence="1 2" key="1">
    <citation type="submission" date="2024-01" db="EMBL/GenBank/DDBJ databases">
        <title>Genome assemblies of Stephania.</title>
        <authorList>
            <person name="Yang L."/>
        </authorList>
    </citation>
    <scope>NUCLEOTIDE SEQUENCE [LARGE SCALE GENOMIC DNA]</scope>
    <source>
        <strain evidence="1">YNDBR</strain>
        <tissue evidence="1">Leaf</tissue>
    </source>
</reference>
<name>A0AAP0Q2A4_9MAGN</name>
<evidence type="ECO:0000313" key="2">
    <source>
        <dbReference type="Proteomes" id="UP001420932"/>
    </source>
</evidence>